<accession>K5DD23</accession>
<name>K5DD23_RHOBT</name>
<protein>
    <submittedName>
        <fullName evidence="1">Uncharacterized protein</fullName>
    </submittedName>
</protein>
<evidence type="ECO:0000313" key="1">
    <source>
        <dbReference type="EMBL" id="EKK04642.1"/>
    </source>
</evidence>
<organism evidence="1 2">
    <name type="scientific">Rhodopirellula baltica SH28</name>
    <dbReference type="NCBI Taxonomy" id="993517"/>
    <lineage>
        <taxon>Bacteria</taxon>
        <taxon>Pseudomonadati</taxon>
        <taxon>Planctomycetota</taxon>
        <taxon>Planctomycetia</taxon>
        <taxon>Pirellulales</taxon>
        <taxon>Pirellulaceae</taxon>
        <taxon>Rhodopirellula</taxon>
    </lineage>
</organism>
<dbReference type="AlphaFoldDB" id="K5DD23"/>
<dbReference type="PATRIC" id="fig|993517.3.peg.26"/>
<gene>
    <name evidence="1" type="ORF">RBSH_00022</name>
</gene>
<reference evidence="1 2" key="1">
    <citation type="journal article" date="2013" name="Mar. Genomics">
        <title>Expression of sulfatases in Rhodopirellula baltica and the diversity of sulfatases in the genus Rhodopirellula.</title>
        <authorList>
            <person name="Wegner C.E."/>
            <person name="Richter-Heitmann T."/>
            <person name="Klindworth A."/>
            <person name="Klockow C."/>
            <person name="Richter M."/>
            <person name="Achstetter T."/>
            <person name="Glockner F.O."/>
            <person name="Harder J."/>
        </authorList>
    </citation>
    <scope>NUCLEOTIDE SEQUENCE [LARGE SCALE GENOMIC DNA]</scope>
    <source>
        <strain evidence="1 2">SH28</strain>
    </source>
</reference>
<proteinExistence type="predicted"/>
<dbReference type="EMBL" id="AMCW01000002">
    <property type="protein sequence ID" value="EKK04642.1"/>
    <property type="molecule type" value="Genomic_DNA"/>
</dbReference>
<sequence length="223" mass="24504">MLAGADNMVFTLVAAVVVGESLGVQRSIASVTFPLMPAREHLGSFATGLRIGTIFRSSDISRFVLGGVVKTFRWPPQSNMNSRDNEDVNRIAAQLGAEYRDKLTRGDFASFESATGLQLPDSLRSLYSNTTLLLSTPGCFAPDFWIQNFSPLPPFTETFIFNGRTMMHLACGDDGEPILADLTGDTSRVPLLVQWDQPGHPPDDIEDLGITLEALLQREWRPT</sequence>
<comment type="caution">
    <text evidence="1">The sequence shown here is derived from an EMBL/GenBank/DDBJ whole genome shotgun (WGS) entry which is preliminary data.</text>
</comment>
<dbReference type="Proteomes" id="UP000007993">
    <property type="component" value="Unassembled WGS sequence"/>
</dbReference>
<evidence type="ECO:0000313" key="2">
    <source>
        <dbReference type="Proteomes" id="UP000007993"/>
    </source>
</evidence>